<dbReference type="OrthoDB" id="6431331at2759"/>
<sequence>MLSRASNSLRSERVLKCSDGMKLAAVQWKRNQPSTENATISRRILCLHGWLDNAASFNLLSPHLTQHWDGDVVALDLPGHGHSSHRSQDGPMLHLSDSTFYVAEATKQLGWWNKNSGSDDDDLPLTVLGHSMGAGVAVLFAATYPELVHSLVLLEGAAPFIPRPSKDHLFLDELRNSCDQRIRQNPMLYPQNRNPTVFPTLEVAVQARMDFVSKYSPGKQYISREAATEIVTRGTALQDGGGSSVTFRHDPRLQWPSLRQFSQEQVKELLWTGVACPTYLIQTKDGWPIDPETQRTIEDMQTLKKHSWLDRGSHHFHADPSCLEELVGHLKDIF</sequence>
<dbReference type="AlphaFoldDB" id="A0A9N8EBP6"/>
<dbReference type="GO" id="GO:0016787">
    <property type="term" value="F:hydrolase activity"/>
    <property type="evidence" value="ECO:0007669"/>
    <property type="project" value="UniProtKB-KW"/>
</dbReference>
<feature type="domain" description="AB hydrolase-1" evidence="3">
    <location>
        <begin position="44"/>
        <end position="294"/>
    </location>
</feature>
<keyword evidence="5" id="KW-1185">Reference proteome</keyword>
<evidence type="ECO:0000256" key="2">
    <source>
        <dbReference type="ARBA" id="ARBA00022801"/>
    </source>
</evidence>
<evidence type="ECO:0000256" key="1">
    <source>
        <dbReference type="ARBA" id="ARBA00008645"/>
    </source>
</evidence>
<proteinExistence type="inferred from homology"/>
<dbReference type="Proteomes" id="UP001153069">
    <property type="component" value="Unassembled WGS sequence"/>
</dbReference>
<dbReference type="SUPFAM" id="SSF53474">
    <property type="entry name" value="alpha/beta-Hydrolases"/>
    <property type="match status" value="1"/>
</dbReference>
<organism evidence="4 5">
    <name type="scientific">Seminavis robusta</name>
    <dbReference type="NCBI Taxonomy" id="568900"/>
    <lineage>
        <taxon>Eukaryota</taxon>
        <taxon>Sar</taxon>
        <taxon>Stramenopiles</taxon>
        <taxon>Ochrophyta</taxon>
        <taxon>Bacillariophyta</taxon>
        <taxon>Bacillariophyceae</taxon>
        <taxon>Bacillariophycidae</taxon>
        <taxon>Naviculales</taxon>
        <taxon>Naviculaceae</taxon>
        <taxon>Seminavis</taxon>
    </lineage>
</organism>
<reference evidence="4" key="1">
    <citation type="submission" date="2020-06" db="EMBL/GenBank/DDBJ databases">
        <authorList>
            <consortium name="Plant Systems Biology data submission"/>
        </authorList>
    </citation>
    <scope>NUCLEOTIDE SEQUENCE</scope>
    <source>
        <strain evidence="4">D6</strain>
    </source>
</reference>
<dbReference type="InterPro" id="IPR000073">
    <property type="entry name" value="AB_hydrolase_1"/>
</dbReference>
<evidence type="ECO:0000313" key="5">
    <source>
        <dbReference type="Proteomes" id="UP001153069"/>
    </source>
</evidence>
<comment type="similarity">
    <text evidence="1">Belongs to the AB hydrolase superfamily.</text>
</comment>
<gene>
    <name evidence="4" type="ORF">SEMRO_858_G211780.1</name>
</gene>
<dbReference type="EMBL" id="CAICTM010000857">
    <property type="protein sequence ID" value="CAB9517455.1"/>
    <property type="molecule type" value="Genomic_DNA"/>
</dbReference>
<dbReference type="InterPro" id="IPR029058">
    <property type="entry name" value="AB_hydrolase_fold"/>
</dbReference>
<protein>
    <submittedName>
        <fullName evidence="4">Serine hydrolase-like protein</fullName>
    </submittedName>
</protein>
<dbReference type="Gene3D" id="3.40.50.1820">
    <property type="entry name" value="alpha/beta hydrolase"/>
    <property type="match status" value="1"/>
</dbReference>
<dbReference type="Pfam" id="PF00561">
    <property type="entry name" value="Abhydrolase_1"/>
    <property type="match status" value="1"/>
</dbReference>
<dbReference type="InterPro" id="IPR050266">
    <property type="entry name" value="AB_hydrolase_sf"/>
</dbReference>
<name>A0A9N8EBP6_9STRA</name>
<dbReference type="GO" id="GO:0016020">
    <property type="term" value="C:membrane"/>
    <property type="evidence" value="ECO:0007669"/>
    <property type="project" value="TreeGrafter"/>
</dbReference>
<accession>A0A9N8EBP6</accession>
<evidence type="ECO:0000259" key="3">
    <source>
        <dbReference type="Pfam" id="PF00561"/>
    </source>
</evidence>
<dbReference type="PANTHER" id="PTHR43798">
    <property type="entry name" value="MONOACYLGLYCEROL LIPASE"/>
    <property type="match status" value="1"/>
</dbReference>
<evidence type="ECO:0000313" key="4">
    <source>
        <dbReference type="EMBL" id="CAB9517455.1"/>
    </source>
</evidence>
<keyword evidence="2 4" id="KW-0378">Hydrolase</keyword>
<comment type="caution">
    <text evidence="4">The sequence shown here is derived from an EMBL/GenBank/DDBJ whole genome shotgun (WGS) entry which is preliminary data.</text>
</comment>
<dbReference type="PANTHER" id="PTHR43798:SF14">
    <property type="entry name" value="SERINE HYDROLASE-LIKE PROTEIN DDB_G0286239"/>
    <property type="match status" value="1"/>
</dbReference>